<dbReference type="RefSeq" id="WP_151122068.1">
    <property type="nucleotide sequence ID" value="NZ_CP088081.1"/>
</dbReference>
<evidence type="ECO:0000313" key="4">
    <source>
        <dbReference type="EMBL" id="KAB0585498.1"/>
    </source>
</evidence>
<feature type="compositionally biased region" description="Pro residues" evidence="1">
    <location>
        <begin position="107"/>
        <end position="146"/>
    </location>
</feature>
<dbReference type="Proteomes" id="UP000430120">
    <property type="component" value="Unassembled WGS sequence"/>
</dbReference>
<feature type="compositionally biased region" description="Pro residues" evidence="1">
    <location>
        <begin position="50"/>
        <end position="67"/>
    </location>
</feature>
<accession>A0A643FHY4</accession>
<dbReference type="EMBL" id="VZPB01000001">
    <property type="protein sequence ID" value="KAB0585498.1"/>
    <property type="molecule type" value="Genomic_DNA"/>
</dbReference>
<keyword evidence="5" id="KW-1185">Reference proteome</keyword>
<organism evidence="4 5">
    <name type="scientific">Ideonella dechloratans</name>
    <dbReference type="NCBI Taxonomy" id="36863"/>
    <lineage>
        <taxon>Bacteria</taxon>
        <taxon>Pseudomonadati</taxon>
        <taxon>Pseudomonadota</taxon>
        <taxon>Betaproteobacteria</taxon>
        <taxon>Burkholderiales</taxon>
        <taxon>Sphaerotilaceae</taxon>
        <taxon>Ideonella</taxon>
    </lineage>
</organism>
<dbReference type="InterPro" id="IPR011723">
    <property type="entry name" value="Znf/thioredoxin_put"/>
</dbReference>
<keyword evidence="2" id="KW-1133">Transmembrane helix</keyword>
<dbReference type="InterPro" id="IPR021834">
    <property type="entry name" value="DUF3426"/>
</dbReference>
<feature type="region of interest" description="Disordered" evidence="1">
    <location>
        <begin position="45"/>
        <end position="198"/>
    </location>
</feature>
<dbReference type="Pfam" id="PF11906">
    <property type="entry name" value="DUF3426"/>
    <property type="match status" value="1"/>
</dbReference>
<feature type="compositionally biased region" description="Low complexity" evidence="1">
    <location>
        <begin position="159"/>
        <end position="171"/>
    </location>
</feature>
<keyword evidence="2" id="KW-0472">Membrane</keyword>
<feature type="domain" description="Zinc finger/thioredoxin putative" evidence="3">
    <location>
        <begin position="3"/>
        <end position="39"/>
    </location>
</feature>
<evidence type="ECO:0000256" key="1">
    <source>
        <dbReference type="SAM" id="MobiDB-lite"/>
    </source>
</evidence>
<dbReference type="OrthoDB" id="5294582at2"/>
<proteinExistence type="predicted"/>
<reference evidence="4 5" key="1">
    <citation type="submission" date="2019-09" db="EMBL/GenBank/DDBJ databases">
        <title>Draft genome sequences of 48 bacterial type strains from the CCUG.</title>
        <authorList>
            <person name="Tunovic T."/>
            <person name="Pineiro-Iglesias B."/>
            <person name="Unosson C."/>
            <person name="Inganas E."/>
            <person name="Ohlen M."/>
            <person name="Cardew S."/>
            <person name="Jensie-Markopoulos S."/>
            <person name="Salva-Serra F."/>
            <person name="Jaen-Luchoro D."/>
            <person name="Karlsson R."/>
            <person name="Svensson-Stadler L."/>
            <person name="Chun J."/>
            <person name="Moore E."/>
        </authorList>
    </citation>
    <scope>NUCLEOTIDE SEQUENCE [LARGE SCALE GENOMIC DNA]</scope>
    <source>
        <strain evidence="4 5">CCUG 30977</strain>
    </source>
</reference>
<dbReference type="Pfam" id="PF13719">
    <property type="entry name" value="Zn_ribbon_5"/>
    <property type="match status" value="1"/>
</dbReference>
<name>A0A643FHY4_IDEDE</name>
<dbReference type="NCBIfam" id="TIGR02098">
    <property type="entry name" value="MJ0042_CXXC"/>
    <property type="match status" value="1"/>
</dbReference>
<dbReference type="PRINTS" id="PR01217">
    <property type="entry name" value="PRICHEXTENSN"/>
</dbReference>
<feature type="compositionally biased region" description="Basic and acidic residues" evidence="1">
    <location>
        <begin position="179"/>
        <end position="198"/>
    </location>
</feature>
<gene>
    <name evidence="4" type="ORF">F7Q92_00675</name>
</gene>
<evidence type="ECO:0000256" key="2">
    <source>
        <dbReference type="SAM" id="Phobius"/>
    </source>
</evidence>
<keyword evidence="2" id="KW-0812">Transmembrane</keyword>
<comment type="caution">
    <text evidence="4">The sequence shown here is derived from an EMBL/GenBank/DDBJ whole genome shotgun (WGS) entry which is preliminary data.</text>
</comment>
<feature type="transmembrane region" description="Helical" evidence="2">
    <location>
        <begin position="220"/>
        <end position="239"/>
    </location>
</feature>
<evidence type="ECO:0000313" key="5">
    <source>
        <dbReference type="Proteomes" id="UP000430120"/>
    </source>
</evidence>
<protein>
    <submittedName>
        <fullName evidence="4">DUF3426 domain-containing protein</fullName>
    </submittedName>
</protein>
<evidence type="ECO:0000259" key="3">
    <source>
        <dbReference type="Pfam" id="PF13719"/>
    </source>
</evidence>
<dbReference type="AlphaFoldDB" id="A0A643FHY4"/>
<sequence>MSLATRCPACGTVFRVVQDQLKVSQGWVRCGQCHEVFNALESLFDLDTSPTPPTPSPASSDPPPAPQAPAFAATEPSTLDEPPAPGPRPGPAREVHGPAPAAAPTTAAPPTPEPTPEPSPEPESPPPDEPTPAPEPVDTPVAPPLPAGYELPGDGGQDGLDAPDTDALAAPFGASRLPESWEREALKPEEADRPPSEEVMPRFLQQAERQAQRARRLRRALLASLCGLLLVLLVGQLTLQGRDLLAAHWPASRPYLASLCSAMGCEVGAPMALDQIVLDSSQLQTTDVPGELTITAELRNRASWPVRRPSVELTLTSDDGLTLARRVLSPADLGATDTTLPGEGNWHAQVRLDVAPLKVTGYALEVFYP</sequence>